<dbReference type="OrthoDB" id="123139at2759"/>
<evidence type="ECO:0000313" key="2">
    <source>
        <dbReference type="Proteomes" id="UP000688947"/>
    </source>
</evidence>
<sequence length="50" mass="5510">LRYSNLDPISEETLRLGLSGVTQAVKRTIAEELPSHFGVMFDGVTHASEH</sequence>
<evidence type="ECO:0000313" key="1">
    <source>
        <dbReference type="EMBL" id="KAG6949508.1"/>
    </source>
</evidence>
<dbReference type="Proteomes" id="UP000688947">
    <property type="component" value="Unassembled WGS sequence"/>
</dbReference>
<reference evidence="1" key="1">
    <citation type="submission" date="2021-01" db="EMBL/GenBank/DDBJ databases">
        <title>Phytophthora aleatoria, a newly-described species from Pinus radiata is distinct from Phytophthora cactorum isolates based on comparative genomics.</title>
        <authorList>
            <person name="Mcdougal R."/>
            <person name="Panda P."/>
            <person name="Williams N."/>
            <person name="Studholme D.J."/>
        </authorList>
    </citation>
    <scope>NUCLEOTIDE SEQUENCE</scope>
    <source>
        <strain evidence="1">NZFS 3830</strain>
    </source>
</reference>
<dbReference type="PANTHER" id="PTHR40866">
    <property type="entry name" value="BED-TYPE DOMAIN-CONTAINING PROTEIN"/>
    <property type="match status" value="1"/>
</dbReference>
<organism evidence="1 2">
    <name type="scientific">Phytophthora cactorum</name>
    <dbReference type="NCBI Taxonomy" id="29920"/>
    <lineage>
        <taxon>Eukaryota</taxon>
        <taxon>Sar</taxon>
        <taxon>Stramenopiles</taxon>
        <taxon>Oomycota</taxon>
        <taxon>Peronosporomycetes</taxon>
        <taxon>Peronosporales</taxon>
        <taxon>Peronosporaceae</taxon>
        <taxon>Phytophthora</taxon>
    </lineage>
</organism>
<dbReference type="EMBL" id="JAENGZ010001242">
    <property type="protein sequence ID" value="KAG6949508.1"/>
    <property type="molecule type" value="Genomic_DNA"/>
</dbReference>
<proteinExistence type="predicted"/>
<feature type="non-terminal residue" evidence="1">
    <location>
        <position position="1"/>
    </location>
</feature>
<name>A0A8T1TYE3_9STRA</name>
<dbReference type="PANTHER" id="PTHR40866:SF1">
    <property type="entry name" value="BED-TYPE DOMAIN-CONTAINING PROTEIN"/>
    <property type="match status" value="1"/>
</dbReference>
<dbReference type="AlphaFoldDB" id="A0A8T1TYE3"/>
<protein>
    <submittedName>
        <fullName evidence="1">Uncharacterized protein</fullName>
    </submittedName>
</protein>
<feature type="non-terminal residue" evidence="1">
    <location>
        <position position="50"/>
    </location>
</feature>
<comment type="caution">
    <text evidence="1">The sequence shown here is derived from an EMBL/GenBank/DDBJ whole genome shotgun (WGS) entry which is preliminary data.</text>
</comment>
<gene>
    <name evidence="1" type="ORF">JG687_00014818</name>
</gene>
<accession>A0A8T1TYE3</accession>